<proteinExistence type="predicted"/>
<gene>
    <name evidence="1" type="ORF">ST47_g6743</name>
</gene>
<protein>
    <submittedName>
        <fullName evidence="1">Uncharacterized protein</fullName>
    </submittedName>
</protein>
<evidence type="ECO:0000313" key="1">
    <source>
        <dbReference type="EMBL" id="KZM22130.1"/>
    </source>
</evidence>
<comment type="caution">
    <text evidence="1">The sequence shown here is derived from an EMBL/GenBank/DDBJ whole genome shotgun (WGS) entry which is preliminary data.</text>
</comment>
<reference evidence="1 2" key="1">
    <citation type="journal article" date="2016" name="Sci. Rep.">
        <title>Draft genome sequencing and secretome analysis of fungal phytopathogen Ascochyta rabiei provides insight into the necrotrophic effector repertoire.</title>
        <authorList>
            <person name="Verma S."/>
            <person name="Gazara R.K."/>
            <person name="Nizam S."/>
            <person name="Parween S."/>
            <person name="Chattopadhyay D."/>
            <person name="Verma P.K."/>
        </authorList>
    </citation>
    <scope>NUCLEOTIDE SEQUENCE [LARGE SCALE GENOMIC DNA]</scope>
    <source>
        <strain evidence="1 2">ArDII</strain>
    </source>
</reference>
<dbReference type="OrthoDB" id="3797897at2759"/>
<sequence length="109" mass="12306">MSSRKAHPPQESPPTPAFGLWAELKETRPVVRYTVYAGIALMATAESAFWFSVARAKYFPSTQEEEEGKTDPFLQGLQAAVRGYKAVWMRNYGRCYDAYIWGVDYGGLD</sequence>
<organism evidence="1 2">
    <name type="scientific">Didymella rabiei</name>
    <name type="common">Chickpea ascochyta blight fungus</name>
    <name type="synonym">Mycosphaerella rabiei</name>
    <dbReference type="NCBI Taxonomy" id="5454"/>
    <lineage>
        <taxon>Eukaryota</taxon>
        <taxon>Fungi</taxon>
        <taxon>Dikarya</taxon>
        <taxon>Ascomycota</taxon>
        <taxon>Pezizomycotina</taxon>
        <taxon>Dothideomycetes</taxon>
        <taxon>Pleosporomycetidae</taxon>
        <taxon>Pleosporales</taxon>
        <taxon>Pleosporineae</taxon>
        <taxon>Didymellaceae</taxon>
        <taxon>Ascochyta</taxon>
    </lineage>
</organism>
<dbReference type="Proteomes" id="UP000076837">
    <property type="component" value="Unassembled WGS sequence"/>
</dbReference>
<dbReference type="AlphaFoldDB" id="A0A163C0J6"/>
<name>A0A163C0J6_DIDRA</name>
<accession>A0A163C0J6</accession>
<evidence type="ECO:0000313" key="2">
    <source>
        <dbReference type="Proteomes" id="UP000076837"/>
    </source>
</evidence>
<dbReference type="EMBL" id="JYNV01000224">
    <property type="protein sequence ID" value="KZM22130.1"/>
    <property type="molecule type" value="Genomic_DNA"/>
</dbReference>
<keyword evidence="2" id="KW-1185">Reference proteome</keyword>